<protein>
    <submittedName>
        <fullName evidence="1">Uncharacterized protein</fullName>
    </submittedName>
</protein>
<dbReference type="EMBL" id="AMFJ01000311">
    <property type="protein sequence ID" value="EKE28616.1"/>
    <property type="molecule type" value="Genomic_DNA"/>
</dbReference>
<name>K2FC23_9BACT</name>
<reference evidence="1" key="1">
    <citation type="journal article" date="2012" name="Science">
        <title>Fermentation, hydrogen, and sulfur metabolism in multiple uncultivated bacterial phyla.</title>
        <authorList>
            <person name="Wrighton K.C."/>
            <person name="Thomas B.C."/>
            <person name="Sharon I."/>
            <person name="Miller C.S."/>
            <person name="Castelle C.J."/>
            <person name="VerBerkmoes N.C."/>
            <person name="Wilkins M.J."/>
            <person name="Hettich R.L."/>
            <person name="Lipton M.S."/>
            <person name="Williams K.H."/>
            <person name="Long P.E."/>
            <person name="Banfield J.F."/>
        </authorList>
    </citation>
    <scope>NUCLEOTIDE SEQUENCE [LARGE SCALE GENOMIC DNA]</scope>
</reference>
<sequence length="51" mass="5908">MTTSPNKESNWCIDHEKGIQMECDHCPPCFKWTKNICKIVQALIEQAIDTK</sequence>
<comment type="caution">
    <text evidence="1">The sequence shown here is derived from an EMBL/GenBank/DDBJ whole genome shotgun (WGS) entry which is preliminary data.</text>
</comment>
<dbReference type="AlphaFoldDB" id="K2FC23"/>
<organism evidence="1">
    <name type="scientific">uncultured bacterium</name>
    <name type="common">gcode 4</name>
    <dbReference type="NCBI Taxonomy" id="1234023"/>
    <lineage>
        <taxon>Bacteria</taxon>
        <taxon>environmental samples</taxon>
    </lineage>
</organism>
<accession>K2FC23</accession>
<gene>
    <name evidence="1" type="ORF">ACD_3C00037G0007</name>
</gene>
<evidence type="ECO:0000313" key="1">
    <source>
        <dbReference type="EMBL" id="EKE28616.1"/>
    </source>
</evidence>
<proteinExistence type="predicted"/>